<keyword evidence="2" id="KW-1185">Reference proteome</keyword>
<evidence type="ECO:0000313" key="2">
    <source>
        <dbReference type="Proteomes" id="UP001500751"/>
    </source>
</evidence>
<evidence type="ECO:0000313" key="1">
    <source>
        <dbReference type="EMBL" id="GAA2064583.1"/>
    </source>
</evidence>
<proteinExistence type="predicted"/>
<sequence>MSLSGIARIRPARTRSTEIRPARSRRRGMIAALLAGTALAVGNVSTASAAAGSAGYDPTQYPVILTPPLHPISADRASEILHSCAYIDNAAYHVVLGATTAAVTKNEDAIVIGNDGAGNWIYCYGLTGRAVSYPQGFFPGIGNDDLTEFNSGSDFNTMPADGADPLFFLLTNGGHYSSRVARITVSYGAEAKEYPAIMHNGAYYLSTVTPYIHGDPYNPLSYVRAYDAHGKLLYVTDYSKL</sequence>
<protein>
    <recommendedName>
        <fullName evidence="3">Secreted protein</fullName>
    </recommendedName>
</protein>
<reference evidence="2" key="1">
    <citation type="journal article" date="2019" name="Int. J. Syst. Evol. Microbiol.">
        <title>The Global Catalogue of Microorganisms (GCM) 10K type strain sequencing project: providing services to taxonomists for standard genome sequencing and annotation.</title>
        <authorList>
            <consortium name="The Broad Institute Genomics Platform"/>
            <consortium name="The Broad Institute Genome Sequencing Center for Infectious Disease"/>
            <person name="Wu L."/>
            <person name="Ma J."/>
        </authorList>
    </citation>
    <scope>NUCLEOTIDE SEQUENCE [LARGE SCALE GENOMIC DNA]</scope>
    <source>
        <strain evidence="2">JCM 16014</strain>
    </source>
</reference>
<comment type="caution">
    <text evidence="1">The sequence shown here is derived from an EMBL/GenBank/DDBJ whole genome shotgun (WGS) entry which is preliminary data.</text>
</comment>
<name>A0ABP5H4B0_9ACTN</name>
<organism evidence="1 2">
    <name type="scientific">Catenulispora yoronensis</name>
    <dbReference type="NCBI Taxonomy" id="450799"/>
    <lineage>
        <taxon>Bacteria</taxon>
        <taxon>Bacillati</taxon>
        <taxon>Actinomycetota</taxon>
        <taxon>Actinomycetes</taxon>
        <taxon>Catenulisporales</taxon>
        <taxon>Catenulisporaceae</taxon>
        <taxon>Catenulispora</taxon>
    </lineage>
</organism>
<gene>
    <name evidence="1" type="ORF">GCM10009839_90120</name>
</gene>
<dbReference type="Proteomes" id="UP001500751">
    <property type="component" value="Unassembled WGS sequence"/>
</dbReference>
<accession>A0ABP5H4B0</accession>
<evidence type="ECO:0008006" key="3">
    <source>
        <dbReference type="Google" id="ProtNLM"/>
    </source>
</evidence>
<dbReference type="EMBL" id="BAAAQN010000097">
    <property type="protein sequence ID" value="GAA2064583.1"/>
    <property type="molecule type" value="Genomic_DNA"/>
</dbReference>
<dbReference type="RefSeq" id="WP_344671916.1">
    <property type="nucleotide sequence ID" value="NZ_BAAAQN010000097.1"/>
</dbReference>